<proteinExistence type="predicted"/>
<keyword evidence="6" id="KW-0598">Phosphotransferase system</keyword>
<keyword evidence="5" id="KW-0808">Transferase</keyword>
<name>A0A1M6L7W7_9FIRM</name>
<dbReference type="GO" id="GO:0008982">
    <property type="term" value="F:protein-N(PI)-phosphohistidine-sugar phosphotransferase activity"/>
    <property type="evidence" value="ECO:0007669"/>
    <property type="project" value="InterPro"/>
</dbReference>
<dbReference type="PROSITE" id="PS51101">
    <property type="entry name" value="PTS_EIIB_TYPE_4"/>
    <property type="match status" value="1"/>
</dbReference>
<dbReference type="InterPro" id="IPR004720">
    <property type="entry name" value="PTS_IIB_sorbose-sp"/>
</dbReference>
<protein>
    <submittedName>
        <fullName evidence="9">PTS system, mannose-specific IIB component</fullName>
    </submittedName>
</protein>
<dbReference type="EMBL" id="FQZL01000030">
    <property type="protein sequence ID" value="SHJ67282.1"/>
    <property type="molecule type" value="Genomic_DNA"/>
</dbReference>
<dbReference type="GO" id="GO:0009401">
    <property type="term" value="P:phosphoenolpyruvate-dependent sugar phosphotransferase system"/>
    <property type="evidence" value="ECO:0007669"/>
    <property type="project" value="UniProtKB-KW"/>
</dbReference>
<keyword evidence="10" id="KW-1185">Reference proteome</keyword>
<evidence type="ECO:0000313" key="9">
    <source>
        <dbReference type="EMBL" id="SHJ67282.1"/>
    </source>
</evidence>
<dbReference type="STRING" id="1121476.SAMN02745751_03109"/>
<evidence type="ECO:0000256" key="4">
    <source>
        <dbReference type="ARBA" id="ARBA00022597"/>
    </source>
</evidence>
<evidence type="ECO:0000256" key="6">
    <source>
        <dbReference type="ARBA" id="ARBA00022683"/>
    </source>
</evidence>
<keyword evidence="3" id="KW-0963">Cytoplasm</keyword>
<keyword evidence="4" id="KW-0762">Sugar transport</keyword>
<dbReference type="Pfam" id="PF03830">
    <property type="entry name" value="PTSIIB_sorb"/>
    <property type="match status" value="1"/>
</dbReference>
<dbReference type="Proteomes" id="UP000184052">
    <property type="component" value="Unassembled WGS sequence"/>
</dbReference>
<comment type="subcellular location">
    <subcellularLocation>
        <location evidence="1">Cytoplasm</location>
    </subcellularLocation>
</comment>
<evidence type="ECO:0000256" key="5">
    <source>
        <dbReference type="ARBA" id="ARBA00022679"/>
    </source>
</evidence>
<evidence type="ECO:0000256" key="7">
    <source>
        <dbReference type="ARBA" id="ARBA00022777"/>
    </source>
</evidence>
<dbReference type="Gene3D" id="3.40.35.10">
    <property type="entry name" value="Phosphotransferase system, sorbose subfamily IIB component"/>
    <property type="match status" value="1"/>
</dbReference>
<keyword evidence="2" id="KW-0813">Transport</keyword>
<dbReference type="InterPro" id="IPR036667">
    <property type="entry name" value="PTS_IIB_sorbose-sp_sf"/>
</dbReference>
<dbReference type="OrthoDB" id="9788818at2"/>
<dbReference type="GO" id="GO:0005737">
    <property type="term" value="C:cytoplasm"/>
    <property type="evidence" value="ECO:0007669"/>
    <property type="project" value="UniProtKB-SubCell"/>
</dbReference>
<evidence type="ECO:0000259" key="8">
    <source>
        <dbReference type="PROSITE" id="PS51101"/>
    </source>
</evidence>
<gene>
    <name evidence="9" type="ORF">SAMN02745751_03109</name>
</gene>
<dbReference type="GO" id="GO:0016301">
    <property type="term" value="F:kinase activity"/>
    <property type="evidence" value="ECO:0007669"/>
    <property type="project" value="UniProtKB-KW"/>
</dbReference>
<evidence type="ECO:0000313" key="10">
    <source>
        <dbReference type="Proteomes" id="UP000184052"/>
    </source>
</evidence>
<sequence length="154" mass="17293">MREIILARIDDRLLHGQVVVKWIPHLEVDAVIVIDDELDNNPFLKKVTLTAAPNTIDARITSVDNFIKCYETVMGRTLLIAKTPQVFESLINQGVEIKRVVLGGMGSGDNRKSLYKSIHVSTEEMASLVKMADHHVEVDIQIIPDDKPKNILKI</sequence>
<feature type="domain" description="PTS EIIB type-4" evidence="8">
    <location>
        <begin position="1"/>
        <end position="154"/>
    </location>
</feature>
<evidence type="ECO:0000256" key="2">
    <source>
        <dbReference type="ARBA" id="ARBA00022448"/>
    </source>
</evidence>
<accession>A0A1M6L7W7</accession>
<dbReference type="SUPFAM" id="SSF52728">
    <property type="entry name" value="PTS IIb component"/>
    <property type="match status" value="1"/>
</dbReference>
<evidence type="ECO:0000256" key="1">
    <source>
        <dbReference type="ARBA" id="ARBA00004496"/>
    </source>
</evidence>
<reference evidence="9 10" key="1">
    <citation type="submission" date="2016-11" db="EMBL/GenBank/DDBJ databases">
        <authorList>
            <person name="Jaros S."/>
            <person name="Januszkiewicz K."/>
            <person name="Wedrychowicz H."/>
        </authorList>
    </citation>
    <scope>NUCLEOTIDE SEQUENCE [LARGE SCALE GENOMIC DNA]</scope>
    <source>
        <strain evidence="9 10">DSM 17477</strain>
    </source>
</reference>
<keyword evidence="7" id="KW-0418">Kinase</keyword>
<dbReference type="RefSeq" id="WP_073050485.1">
    <property type="nucleotide sequence ID" value="NZ_FQZL01000030.1"/>
</dbReference>
<organism evidence="9 10">
    <name type="scientific">Dethiosulfatibacter aminovorans DSM 17477</name>
    <dbReference type="NCBI Taxonomy" id="1121476"/>
    <lineage>
        <taxon>Bacteria</taxon>
        <taxon>Bacillati</taxon>
        <taxon>Bacillota</taxon>
        <taxon>Tissierellia</taxon>
        <taxon>Dethiosulfatibacter</taxon>
    </lineage>
</organism>
<dbReference type="AlphaFoldDB" id="A0A1M6L7W7"/>
<evidence type="ECO:0000256" key="3">
    <source>
        <dbReference type="ARBA" id="ARBA00022490"/>
    </source>
</evidence>